<reference evidence="3 4" key="1">
    <citation type="submission" date="2016-02" db="EMBL/GenBank/DDBJ databases">
        <title>Anaerosporomusa subterraneum gen. nov., sp. nov., a spore-forming obligate anaerobe isolated from saprolite.</title>
        <authorList>
            <person name="Choi J.K."/>
            <person name="Shah M."/>
            <person name="Yee N."/>
        </authorList>
    </citation>
    <scope>NUCLEOTIDE SEQUENCE [LARGE SCALE GENOMIC DNA]</scope>
    <source>
        <strain evidence="3 4">RU4</strain>
    </source>
</reference>
<gene>
    <name evidence="3" type="ORF">AXX12_10000</name>
</gene>
<dbReference type="OrthoDB" id="9790669at2"/>
<keyword evidence="1" id="KW-0597">Phosphoprotein</keyword>
<organism evidence="3 4">
    <name type="scientific">Anaerosporomusa subterranea</name>
    <dbReference type="NCBI Taxonomy" id="1794912"/>
    <lineage>
        <taxon>Bacteria</taxon>
        <taxon>Bacillati</taxon>
        <taxon>Bacillota</taxon>
        <taxon>Negativicutes</taxon>
        <taxon>Acetonemataceae</taxon>
        <taxon>Anaerosporomusa</taxon>
    </lineage>
</organism>
<protein>
    <submittedName>
        <fullName evidence="3">Two-component system response regulator</fullName>
    </submittedName>
</protein>
<dbReference type="Proteomes" id="UP000076268">
    <property type="component" value="Unassembled WGS sequence"/>
</dbReference>
<dbReference type="SUPFAM" id="SSF52172">
    <property type="entry name" value="CheY-like"/>
    <property type="match status" value="1"/>
</dbReference>
<keyword evidence="4" id="KW-1185">Reference proteome</keyword>
<feature type="domain" description="Response regulatory" evidence="2">
    <location>
        <begin position="7"/>
        <end position="121"/>
    </location>
</feature>
<dbReference type="STRING" id="1794912.AXX12_10000"/>
<accession>A0A154BRU9</accession>
<evidence type="ECO:0000313" key="3">
    <source>
        <dbReference type="EMBL" id="KYZ76734.1"/>
    </source>
</evidence>
<dbReference type="AlphaFoldDB" id="A0A154BRU9"/>
<dbReference type="RefSeq" id="WP_066242709.1">
    <property type="nucleotide sequence ID" value="NZ_LSGP01000017.1"/>
</dbReference>
<dbReference type="Gene3D" id="3.40.50.2300">
    <property type="match status" value="1"/>
</dbReference>
<dbReference type="PANTHER" id="PTHR43228">
    <property type="entry name" value="TWO-COMPONENT RESPONSE REGULATOR"/>
    <property type="match status" value="1"/>
</dbReference>
<dbReference type="InterPro" id="IPR011006">
    <property type="entry name" value="CheY-like_superfamily"/>
</dbReference>
<dbReference type="InterPro" id="IPR001789">
    <property type="entry name" value="Sig_transdc_resp-reg_receiver"/>
</dbReference>
<evidence type="ECO:0000259" key="2">
    <source>
        <dbReference type="PROSITE" id="PS50110"/>
    </source>
</evidence>
<feature type="modified residue" description="4-aspartylphosphate" evidence="1">
    <location>
        <position position="56"/>
    </location>
</feature>
<proteinExistence type="predicted"/>
<dbReference type="PROSITE" id="PS50110">
    <property type="entry name" value="RESPONSE_REGULATORY"/>
    <property type="match status" value="1"/>
</dbReference>
<name>A0A154BRU9_ANASB</name>
<dbReference type="EMBL" id="LSGP01000017">
    <property type="protein sequence ID" value="KYZ76734.1"/>
    <property type="molecule type" value="Genomic_DNA"/>
</dbReference>
<sequence length="122" mass="13665">MEDRQLTVLVCDDSILVRKQLKDLLEDLGCEVLEAKNGLHGVELYRQEKPHAVFLDIVMPEMDGIQALQAIRESDSQAKVVMVSSAATASHVKQALRLGAFSFIQKPYTKEEISQVILSIRK</sequence>
<comment type="caution">
    <text evidence="3">The sequence shown here is derived from an EMBL/GenBank/DDBJ whole genome shotgun (WGS) entry which is preliminary data.</text>
</comment>
<dbReference type="PANTHER" id="PTHR43228:SF1">
    <property type="entry name" value="TWO-COMPONENT RESPONSE REGULATOR ARR22"/>
    <property type="match status" value="1"/>
</dbReference>
<dbReference type="InterPro" id="IPR052048">
    <property type="entry name" value="ST_Response_Regulator"/>
</dbReference>
<evidence type="ECO:0000256" key="1">
    <source>
        <dbReference type="PROSITE-ProRule" id="PRU00169"/>
    </source>
</evidence>
<dbReference type="GO" id="GO:0000160">
    <property type="term" value="P:phosphorelay signal transduction system"/>
    <property type="evidence" value="ECO:0007669"/>
    <property type="project" value="InterPro"/>
</dbReference>
<dbReference type="Pfam" id="PF00072">
    <property type="entry name" value="Response_reg"/>
    <property type="match status" value="1"/>
</dbReference>
<dbReference type="SMART" id="SM00448">
    <property type="entry name" value="REC"/>
    <property type="match status" value="1"/>
</dbReference>
<evidence type="ECO:0000313" key="4">
    <source>
        <dbReference type="Proteomes" id="UP000076268"/>
    </source>
</evidence>